<keyword evidence="3" id="KW-1185">Reference proteome</keyword>
<dbReference type="EMBL" id="JACYNN010000016">
    <property type="protein sequence ID" value="MBD8108300.1"/>
    <property type="molecule type" value="Genomic_DNA"/>
</dbReference>
<evidence type="ECO:0000256" key="1">
    <source>
        <dbReference type="SAM" id="Phobius"/>
    </source>
</evidence>
<protein>
    <submittedName>
        <fullName evidence="2">Uncharacterized protein</fullName>
    </submittedName>
</protein>
<dbReference type="Proteomes" id="UP000661012">
    <property type="component" value="Unassembled WGS sequence"/>
</dbReference>
<feature type="transmembrane region" description="Helical" evidence="1">
    <location>
        <begin position="370"/>
        <end position="393"/>
    </location>
</feature>
<evidence type="ECO:0000313" key="2">
    <source>
        <dbReference type="EMBL" id="MBD8108300.1"/>
    </source>
</evidence>
<keyword evidence="1" id="KW-0812">Transmembrane</keyword>
<gene>
    <name evidence="2" type="ORF">IFT93_18065</name>
</gene>
<keyword evidence="1" id="KW-0472">Membrane</keyword>
<organism evidence="2 3">
    <name type="scientific">Erwinia persicina</name>
    <dbReference type="NCBI Taxonomy" id="55211"/>
    <lineage>
        <taxon>Bacteria</taxon>
        <taxon>Pseudomonadati</taxon>
        <taxon>Pseudomonadota</taxon>
        <taxon>Gammaproteobacteria</taxon>
        <taxon>Enterobacterales</taxon>
        <taxon>Erwiniaceae</taxon>
        <taxon>Erwinia</taxon>
    </lineage>
</organism>
<comment type="caution">
    <text evidence="2">The sequence shown here is derived from an EMBL/GenBank/DDBJ whole genome shotgun (WGS) entry which is preliminary data.</text>
</comment>
<sequence>MKNEELMKLLLNMKKHVVSIEYEDPYQVWIYDSNSFSKVDESFKEAQNIDSLALEKTEENTVIKLSILLTSSIGWFYSISELFKTLRVSIKNKTDFPNYFYINDFEDEDILKVSKSVKAYSQWCEILSRISDHIEYENSGAWPNYIFVMEGGKSKKITTYKLPLKNLEDSFLCEIDTEPCDIKSLTNIDLHSYERKLVMRSSLIELYNDCDSKNDFLSSLLKSPKKLWDLFAINYEIYINKYSINKIINDVEVQKLDFLSKLNSLVQEHQTKSLTIPAVLVSTAIIKGWTPSGLLLIFVAMLLTCVVVIMGIHNAKNSLNDIIESSNKTMELFSKENSDDTDLVLTQKVNGVISDALMKLKEKKRSADKILSNLEGLIYFGCSVWFLFVLYQFKDTLNNSIEFIINWFR</sequence>
<reference evidence="2 3" key="1">
    <citation type="journal article" date="2020" name="FEMS Microbiol. Ecol.">
        <title>Temporal dynamics of bacterial communities during seed development and maturation.</title>
        <authorList>
            <person name="Chesneau G."/>
            <person name="Torres-Cortes G."/>
            <person name="Briand M."/>
            <person name="Darrasse A."/>
            <person name="Preveaux A."/>
            <person name="Marais C."/>
            <person name="Jacques M.A."/>
            <person name="Shade A."/>
            <person name="Barret M."/>
        </authorList>
    </citation>
    <scope>NUCLEOTIDE SEQUENCE [LARGE SCALE GENOMIC DNA]</scope>
    <source>
        <strain evidence="2 3">CFBP13732</strain>
    </source>
</reference>
<name>A0ABR8ZX36_9GAMM</name>
<evidence type="ECO:0000313" key="3">
    <source>
        <dbReference type="Proteomes" id="UP000661012"/>
    </source>
</evidence>
<accession>A0ABR8ZX36</accession>
<proteinExistence type="predicted"/>
<feature type="transmembrane region" description="Helical" evidence="1">
    <location>
        <begin position="293"/>
        <end position="312"/>
    </location>
</feature>
<dbReference type="RefSeq" id="WP_191931158.1">
    <property type="nucleotide sequence ID" value="NZ_JACYNM010000016.1"/>
</dbReference>
<keyword evidence="1" id="KW-1133">Transmembrane helix</keyword>